<sequence>MSSVLRPYQSETFQKVSKYVEHQNSAPKWMFKGSPELLSHKEIEDLTESLAACQ</sequence>
<accession>R9PMP1</accession>
<protein>
    <submittedName>
        <fullName evidence="1">Uncharacterized protein</fullName>
    </submittedName>
</protein>
<dbReference type="EMBL" id="BARX01000018">
    <property type="protein sequence ID" value="GAD02657.1"/>
    <property type="molecule type" value="Genomic_DNA"/>
</dbReference>
<dbReference type="AlphaFoldDB" id="R9PMP1"/>
<gene>
    <name evidence="1" type="ORF">AALB_2737</name>
</gene>
<proteinExistence type="predicted"/>
<reference evidence="1" key="1">
    <citation type="journal article" date="2013" name="Genome Announc.">
        <title>Draft Genome Sequence of Agarivorans albus Strain MKT 106T, an Agarolytic Marine Bacterium.</title>
        <authorList>
            <person name="Yasuike M."/>
            <person name="Nakamura Y."/>
            <person name="Kai W."/>
            <person name="Fujiwara A."/>
            <person name="Fukui Y."/>
            <person name="Satomi M."/>
            <person name="Sano M."/>
        </authorList>
    </citation>
    <scope>NUCLEOTIDE SEQUENCE [LARGE SCALE GENOMIC DNA]</scope>
</reference>
<evidence type="ECO:0000313" key="2">
    <source>
        <dbReference type="Proteomes" id="UP000014461"/>
    </source>
</evidence>
<evidence type="ECO:0000313" key="1">
    <source>
        <dbReference type="EMBL" id="GAD02657.1"/>
    </source>
</evidence>
<dbReference type="Proteomes" id="UP000014461">
    <property type="component" value="Unassembled WGS sequence"/>
</dbReference>
<comment type="caution">
    <text evidence="1">The sequence shown here is derived from an EMBL/GenBank/DDBJ whole genome shotgun (WGS) entry which is preliminary data.</text>
</comment>
<organism evidence="1 2">
    <name type="scientific">Agarivorans albus MKT 106</name>
    <dbReference type="NCBI Taxonomy" id="1331007"/>
    <lineage>
        <taxon>Bacteria</taxon>
        <taxon>Pseudomonadati</taxon>
        <taxon>Pseudomonadota</taxon>
        <taxon>Gammaproteobacteria</taxon>
        <taxon>Alteromonadales</taxon>
        <taxon>Alteromonadaceae</taxon>
        <taxon>Agarivorans</taxon>
    </lineage>
</organism>
<keyword evidence="2" id="KW-1185">Reference proteome</keyword>
<name>R9PMP1_AGAAL</name>